<dbReference type="RefSeq" id="XP_031001017.1">
    <property type="nucleotide sequence ID" value="XM_031154057.1"/>
</dbReference>
<keyword evidence="3" id="KW-1185">Reference proteome</keyword>
<organism evidence="2 3">
    <name type="scientific">Lachnellula hyalina</name>
    <dbReference type="NCBI Taxonomy" id="1316788"/>
    <lineage>
        <taxon>Eukaryota</taxon>
        <taxon>Fungi</taxon>
        <taxon>Dikarya</taxon>
        <taxon>Ascomycota</taxon>
        <taxon>Pezizomycotina</taxon>
        <taxon>Leotiomycetes</taxon>
        <taxon>Helotiales</taxon>
        <taxon>Lachnaceae</taxon>
        <taxon>Lachnellula</taxon>
    </lineage>
</organism>
<dbReference type="PANTHER" id="PTHR12262">
    <property type="entry name" value="CCR4-NOT TRANSCRIPTION COMPLEX SUBUNIT 9"/>
    <property type="match status" value="1"/>
</dbReference>
<dbReference type="AlphaFoldDB" id="A0A8H8QT20"/>
<gene>
    <name evidence="2" type="primary">rcd1</name>
    <name evidence="2" type="ORF">LHYA1_G009153</name>
</gene>
<sequence>MIQGAHVFSHQHQYNPQGEPSWMHQHQQSQHQHAQHAAAAAAAATAAQQQHYNRIAANHNTGGPMAVASHGQDAALLETVTEENRRTLAFIADLLSEDTREAALLELSKKREQVPELALILWHSFGVMTSLLQEIISVYTLLNPSQLTAAASNRVCNALALLQCVASHNETRGLFLNAHIPLFLYPFLNTTSKSRPFEYLRLTSLGVIGALVKNDSSDVINFLLTTEIIPLCLRIMETGSELSKTVAIFIVQKILLDDHGLNYICATYERFYAVGTVLSNMVSQLVEQQTARLLKHVVRCFLRSDTLQLLLYTTTDDRCRLSDNARAREALRQCLPEPLRDATFSSVLRDDAATKRCLTQLLMNLSDNVLESSGNHQGI</sequence>
<dbReference type="InterPro" id="IPR007216">
    <property type="entry name" value="CNOT9"/>
</dbReference>
<name>A0A8H8QT20_9HELO</name>
<feature type="region of interest" description="Disordered" evidence="1">
    <location>
        <begin position="1"/>
        <end position="43"/>
    </location>
</feature>
<reference evidence="2 3" key="1">
    <citation type="submission" date="2018-05" db="EMBL/GenBank/DDBJ databases">
        <title>Genome sequencing and assembly of the regulated plant pathogen Lachnellula willkommii and related sister species for the development of diagnostic species identification markers.</title>
        <authorList>
            <person name="Giroux E."/>
            <person name="Bilodeau G."/>
        </authorList>
    </citation>
    <scope>NUCLEOTIDE SEQUENCE [LARGE SCALE GENOMIC DNA]</scope>
    <source>
        <strain evidence="2 3">CBS 185.66</strain>
    </source>
</reference>
<dbReference type="GO" id="GO:0030014">
    <property type="term" value="C:CCR4-NOT complex"/>
    <property type="evidence" value="ECO:0007669"/>
    <property type="project" value="InterPro"/>
</dbReference>
<dbReference type="Proteomes" id="UP000431533">
    <property type="component" value="Unassembled WGS sequence"/>
</dbReference>
<feature type="compositionally biased region" description="Low complexity" evidence="1">
    <location>
        <begin position="24"/>
        <end position="43"/>
    </location>
</feature>
<dbReference type="InterPro" id="IPR011989">
    <property type="entry name" value="ARM-like"/>
</dbReference>
<dbReference type="Gene3D" id="1.25.10.10">
    <property type="entry name" value="Leucine-rich Repeat Variant"/>
    <property type="match status" value="1"/>
</dbReference>
<protein>
    <submittedName>
        <fullName evidence="2">Cell differentiation protein</fullName>
    </submittedName>
</protein>
<proteinExistence type="predicted"/>
<accession>A0A8H8QT20</accession>
<dbReference type="EMBL" id="QGMH01000309">
    <property type="protein sequence ID" value="TVY22229.1"/>
    <property type="molecule type" value="Genomic_DNA"/>
</dbReference>
<dbReference type="Pfam" id="PF04078">
    <property type="entry name" value="Rcd1"/>
    <property type="match status" value="1"/>
</dbReference>
<comment type="caution">
    <text evidence="2">The sequence shown here is derived from an EMBL/GenBank/DDBJ whole genome shotgun (WGS) entry which is preliminary data.</text>
</comment>
<evidence type="ECO:0000256" key="1">
    <source>
        <dbReference type="SAM" id="MobiDB-lite"/>
    </source>
</evidence>
<dbReference type="FunFam" id="1.25.10.10:FF:000014">
    <property type="entry name" value="Cell differentiation protein RCD1"/>
    <property type="match status" value="1"/>
</dbReference>
<dbReference type="GO" id="GO:0006402">
    <property type="term" value="P:mRNA catabolic process"/>
    <property type="evidence" value="ECO:0007669"/>
    <property type="project" value="InterPro"/>
</dbReference>
<evidence type="ECO:0000313" key="3">
    <source>
        <dbReference type="Proteomes" id="UP000431533"/>
    </source>
</evidence>
<dbReference type="OrthoDB" id="1183224at2759"/>
<evidence type="ECO:0000313" key="2">
    <source>
        <dbReference type="EMBL" id="TVY22229.1"/>
    </source>
</evidence>
<dbReference type="GeneID" id="41989351"/>